<proteinExistence type="inferred from homology"/>
<evidence type="ECO:0000259" key="5">
    <source>
        <dbReference type="Pfam" id="PF00171"/>
    </source>
</evidence>
<dbReference type="InterPro" id="IPR029510">
    <property type="entry name" value="Ald_DH_CS_GLU"/>
</dbReference>
<dbReference type="Gene3D" id="3.40.309.10">
    <property type="entry name" value="Aldehyde Dehydrogenase, Chain A, domain 2"/>
    <property type="match status" value="1"/>
</dbReference>
<reference evidence="6" key="1">
    <citation type="submission" date="2023-04" db="EMBL/GenBank/DDBJ databases">
        <title>Ambrosiozyma monospora NBRC 1965.</title>
        <authorList>
            <person name="Ichikawa N."/>
            <person name="Sato H."/>
            <person name="Tonouchi N."/>
        </authorList>
    </citation>
    <scope>NUCLEOTIDE SEQUENCE</scope>
    <source>
        <strain evidence="6">NBRC 1965</strain>
    </source>
</reference>
<comment type="caution">
    <text evidence="6">The sequence shown here is derived from an EMBL/GenBank/DDBJ whole genome shotgun (WGS) entry which is preliminary data.</text>
</comment>
<dbReference type="GO" id="GO:0004030">
    <property type="term" value="F:aldehyde dehydrogenase [NAD(P)+] activity"/>
    <property type="evidence" value="ECO:0007669"/>
    <property type="project" value="UniProtKB-ARBA"/>
</dbReference>
<evidence type="ECO:0000256" key="4">
    <source>
        <dbReference type="RuleBase" id="RU003345"/>
    </source>
</evidence>
<dbReference type="FunFam" id="3.40.605.10:FF:000026">
    <property type="entry name" value="Aldehyde dehydrogenase, putative"/>
    <property type="match status" value="1"/>
</dbReference>
<dbReference type="PROSITE" id="PS00687">
    <property type="entry name" value="ALDEHYDE_DEHYDR_GLU"/>
    <property type="match status" value="1"/>
</dbReference>
<accession>A0A9W6Z0N8</accession>
<keyword evidence="7" id="KW-1185">Reference proteome</keyword>
<protein>
    <submittedName>
        <fullName evidence="6">Unnamed protein product</fullName>
    </submittedName>
</protein>
<dbReference type="AlphaFoldDB" id="A0A9W6Z0N8"/>
<dbReference type="Gene3D" id="3.40.605.10">
    <property type="entry name" value="Aldehyde Dehydrogenase, Chain A, domain 1"/>
    <property type="match status" value="1"/>
</dbReference>
<evidence type="ECO:0000256" key="1">
    <source>
        <dbReference type="ARBA" id="ARBA00009986"/>
    </source>
</evidence>
<dbReference type="OrthoDB" id="310895at2759"/>
<dbReference type="FunFam" id="3.40.309.10:FF:000012">
    <property type="entry name" value="Betaine aldehyde dehydrogenase"/>
    <property type="match status" value="1"/>
</dbReference>
<sequence length="499" mass="54639">MSTFTKITTPNGKTYEQPVGLFINNEWVHSDATINTINPSTGEVICSVQAASTKHVDDAVKAANIAFERDDWSGISGAQRGDYLYKISQLIKRDQELLASIEAMDNGKPYEKECINVDVEQASAVFKYYAGWADKITGQYIGTEVLGSGRIAYTDPCPIGTVGQIIPWNFPFLMLSWKIAPALATGNTVVLKSSEITPLSALYFAKLCKEAGLPKGVVNILSGYGKDAGAHLASHPNIQKIAFTGSTFTGGKIMEAAASSNLKNVTLECGGKSPYIVFDDCDFDAAIEWGFKGIFHNKGEVCSSTSRFFIQDTIYDKFVEAFVKYVEEYAKVSDPFEKGCIIGPLVSDLQYSKVRHYVESGKKEGAKLLTGEFIDGPGYYAKPFVFADCTDDMTIMKEEIFGPVVGITKFKTIDEVIKRSNSSTYGLAASIFTNNITKATQVARKIDSGMIYINSNGNFDLHVPFGGMKMSGIGRELGTYALDMYTEHKAVHINLNLKY</sequence>
<dbReference type="Proteomes" id="UP001165063">
    <property type="component" value="Unassembled WGS sequence"/>
</dbReference>
<dbReference type="PANTHER" id="PTHR11699">
    <property type="entry name" value="ALDEHYDE DEHYDROGENASE-RELATED"/>
    <property type="match status" value="1"/>
</dbReference>
<dbReference type="Pfam" id="PF00171">
    <property type="entry name" value="Aldedh"/>
    <property type="match status" value="1"/>
</dbReference>
<keyword evidence="2 4" id="KW-0560">Oxidoreductase</keyword>
<dbReference type="FunFam" id="3.40.605.10:FF:000001">
    <property type="entry name" value="Aldehyde dehydrogenase 1"/>
    <property type="match status" value="1"/>
</dbReference>
<feature type="active site" evidence="3">
    <location>
        <position position="268"/>
    </location>
</feature>
<dbReference type="InterPro" id="IPR016163">
    <property type="entry name" value="Ald_DH_C"/>
</dbReference>
<dbReference type="InterPro" id="IPR016161">
    <property type="entry name" value="Ald_DH/histidinol_DH"/>
</dbReference>
<feature type="domain" description="Aldehyde dehydrogenase" evidence="5">
    <location>
        <begin position="27"/>
        <end position="491"/>
    </location>
</feature>
<dbReference type="InterPro" id="IPR016162">
    <property type="entry name" value="Ald_DH_N"/>
</dbReference>
<dbReference type="EMBL" id="BSXU01003429">
    <property type="protein sequence ID" value="GMG40077.1"/>
    <property type="molecule type" value="Genomic_DNA"/>
</dbReference>
<organism evidence="6 7">
    <name type="scientific">Ambrosiozyma monospora</name>
    <name type="common">Yeast</name>
    <name type="synonym">Endomycopsis monosporus</name>
    <dbReference type="NCBI Taxonomy" id="43982"/>
    <lineage>
        <taxon>Eukaryota</taxon>
        <taxon>Fungi</taxon>
        <taxon>Dikarya</taxon>
        <taxon>Ascomycota</taxon>
        <taxon>Saccharomycotina</taxon>
        <taxon>Pichiomycetes</taxon>
        <taxon>Pichiales</taxon>
        <taxon>Pichiaceae</taxon>
        <taxon>Ambrosiozyma</taxon>
    </lineage>
</organism>
<gene>
    <name evidence="6" type="ORF">Amon01_000587200</name>
</gene>
<dbReference type="SUPFAM" id="SSF53720">
    <property type="entry name" value="ALDH-like"/>
    <property type="match status" value="1"/>
</dbReference>
<evidence type="ECO:0000313" key="7">
    <source>
        <dbReference type="Proteomes" id="UP001165063"/>
    </source>
</evidence>
<evidence type="ECO:0000256" key="3">
    <source>
        <dbReference type="PROSITE-ProRule" id="PRU10007"/>
    </source>
</evidence>
<comment type="similarity">
    <text evidence="1 4">Belongs to the aldehyde dehydrogenase family.</text>
</comment>
<evidence type="ECO:0000256" key="2">
    <source>
        <dbReference type="ARBA" id="ARBA00023002"/>
    </source>
</evidence>
<name>A0A9W6Z0N8_AMBMO</name>
<evidence type="ECO:0000313" key="6">
    <source>
        <dbReference type="EMBL" id="GMG40077.1"/>
    </source>
</evidence>
<dbReference type="GO" id="GO:0046394">
    <property type="term" value="P:carboxylic acid biosynthetic process"/>
    <property type="evidence" value="ECO:0007669"/>
    <property type="project" value="UniProtKB-ARBA"/>
</dbReference>
<dbReference type="InterPro" id="IPR015590">
    <property type="entry name" value="Aldehyde_DH_dom"/>
</dbReference>